<dbReference type="GO" id="GO:0008777">
    <property type="term" value="F:acetylornithine deacetylase activity"/>
    <property type="evidence" value="ECO:0007669"/>
    <property type="project" value="TreeGrafter"/>
</dbReference>
<gene>
    <name evidence="15" type="primary">dapE</name>
    <name evidence="17" type="ORF">COB13_12770</name>
</gene>
<dbReference type="InterPro" id="IPR005941">
    <property type="entry name" value="DapE_proteobac"/>
</dbReference>
<feature type="domain" description="Peptidase M20 dimerisation" evidence="16">
    <location>
        <begin position="184"/>
        <end position="287"/>
    </location>
</feature>
<feature type="active site" evidence="15">
    <location>
        <position position="77"/>
    </location>
</feature>
<evidence type="ECO:0000256" key="5">
    <source>
        <dbReference type="ARBA" id="ARBA00022391"/>
    </source>
</evidence>
<keyword evidence="7 15" id="KW-0479">Metal-binding</keyword>
<dbReference type="NCBIfam" id="NF009557">
    <property type="entry name" value="PRK13009.1"/>
    <property type="match status" value="1"/>
</dbReference>
<keyword evidence="8 15" id="KW-0378">Hydrolase</keyword>
<dbReference type="PANTHER" id="PTHR43808">
    <property type="entry name" value="ACETYLORNITHINE DEACETYLASE"/>
    <property type="match status" value="1"/>
</dbReference>
<evidence type="ECO:0000256" key="11">
    <source>
        <dbReference type="ARBA" id="ARBA00023154"/>
    </source>
</evidence>
<evidence type="ECO:0000256" key="8">
    <source>
        <dbReference type="ARBA" id="ARBA00022801"/>
    </source>
</evidence>
<dbReference type="HAMAP" id="MF_01690">
    <property type="entry name" value="DapE"/>
    <property type="match status" value="1"/>
</dbReference>
<comment type="catalytic activity">
    <reaction evidence="14 15">
        <text>N-succinyl-(2S,6S)-2,6-diaminopimelate + H2O = (2S,6S)-2,6-diaminopimelate + succinate</text>
        <dbReference type="Rhea" id="RHEA:22608"/>
        <dbReference type="ChEBI" id="CHEBI:15377"/>
        <dbReference type="ChEBI" id="CHEBI:30031"/>
        <dbReference type="ChEBI" id="CHEBI:57609"/>
        <dbReference type="ChEBI" id="CHEBI:58087"/>
        <dbReference type="EC" id="3.5.1.18"/>
    </reaction>
</comment>
<evidence type="ECO:0000256" key="12">
    <source>
        <dbReference type="ARBA" id="ARBA00023285"/>
    </source>
</evidence>
<dbReference type="EC" id="3.5.1.18" evidence="4 15"/>
<keyword evidence="11 15" id="KW-0457">Lysine biosynthesis</keyword>
<dbReference type="SUPFAM" id="SSF55031">
    <property type="entry name" value="Bacterial exopeptidase dimerisation domain"/>
    <property type="match status" value="1"/>
</dbReference>
<dbReference type="GO" id="GO:0008270">
    <property type="term" value="F:zinc ion binding"/>
    <property type="evidence" value="ECO:0007669"/>
    <property type="project" value="UniProtKB-UniRule"/>
</dbReference>
<dbReference type="InterPro" id="IPR036264">
    <property type="entry name" value="Bact_exopeptidase_dim_dom"/>
</dbReference>
<dbReference type="GO" id="GO:0006526">
    <property type="term" value="P:L-arginine biosynthetic process"/>
    <property type="evidence" value="ECO:0007669"/>
    <property type="project" value="TreeGrafter"/>
</dbReference>
<comment type="cofactor">
    <cofactor evidence="15">
        <name>Zn(2+)</name>
        <dbReference type="ChEBI" id="CHEBI:29105"/>
    </cofactor>
    <cofactor evidence="15">
        <name>Co(2+)</name>
        <dbReference type="ChEBI" id="CHEBI:48828"/>
    </cofactor>
    <text evidence="15">Binds 2 Zn(2+) or Co(2+) ions per subunit.</text>
</comment>
<dbReference type="InterPro" id="IPR011650">
    <property type="entry name" value="Peptidase_M20_dimer"/>
</dbReference>
<dbReference type="InterPro" id="IPR050072">
    <property type="entry name" value="Peptidase_M20A"/>
</dbReference>
<name>A0A2A4YW29_9PROT</name>
<feature type="binding site" evidence="15">
    <location>
        <position position="143"/>
    </location>
    <ligand>
        <name>Zn(2+)</name>
        <dbReference type="ChEBI" id="CHEBI:29105"/>
        <label>2</label>
    </ligand>
</feature>
<evidence type="ECO:0000256" key="7">
    <source>
        <dbReference type="ARBA" id="ARBA00022723"/>
    </source>
</evidence>
<comment type="caution">
    <text evidence="17">The sequence shown here is derived from an EMBL/GenBank/DDBJ whole genome shotgun (WGS) entry which is preliminary data.</text>
</comment>
<evidence type="ECO:0000259" key="16">
    <source>
        <dbReference type="Pfam" id="PF07687"/>
    </source>
</evidence>
<comment type="pathway">
    <text evidence="1 15">Amino-acid biosynthesis; L-lysine biosynthesis via DAP pathway; LL-2,6-diaminopimelate from (S)-tetrahydrodipicolinate (succinylase route): step 3/3.</text>
</comment>
<sequence>MTNNLPDALSLTQELVREETVVPIATPALDILEKHLGNAGFTITKLPFSEDGYDDTDNLYAQIGSGTPHLCFAGHVDVVPTGPVDDWSHAPFSGDIADGKLYGRGTADMKGGVACFASAAMKYVAETPDFKGTLSFLITGDEEAVAINGTPKMLNWLNEQNIKLDHCIVGEPSNPSYMGEEIKVGRRGSMLGTLTMYGTQGHIAYPERADNPMPRVAAVLNRLCNDVLDEGTNLFQPSNLEVTSVDVGNEAHNMLPQSARIKFGIRYNTCHDFDSLEALLKQKFDAVHDEFGGRYEVEYFRSGEAFYTEDKMLTRLVSDAVEKHAGKRPKLSTAGGTSDARFIKNHCAVVEFGLVGATMHKIDEHVEVKDIAVLADIYHEIISNYFKV</sequence>
<reference key="1">
    <citation type="submission" date="2017-08" db="EMBL/GenBank/DDBJ databases">
        <title>A dynamic microbial community with high functional redundancy inhabits the cold, oxic subseafloor aquifer.</title>
        <authorList>
            <person name="Tully B.J."/>
            <person name="Wheat C.G."/>
            <person name="Glazer B.T."/>
            <person name="Huber J.A."/>
        </authorList>
    </citation>
    <scope>NUCLEOTIDE SEQUENCE [LARGE SCALE GENOMIC DNA]</scope>
</reference>
<evidence type="ECO:0000256" key="10">
    <source>
        <dbReference type="ARBA" id="ARBA00022915"/>
    </source>
</evidence>
<evidence type="ECO:0000256" key="4">
    <source>
        <dbReference type="ARBA" id="ARBA00011921"/>
    </source>
</evidence>
<comment type="similarity">
    <text evidence="2 15">Belongs to the peptidase M20A family. DapE subfamily.</text>
</comment>
<dbReference type="PANTHER" id="PTHR43808:SF31">
    <property type="entry name" value="N-ACETYL-L-CITRULLINE DEACETYLASE"/>
    <property type="match status" value="1"/>
</dbReference>
<dbReference type="EMBL" id="NVUS01000018">
    <property type="protein sequence ID" value="PCI98954.1"/>
    <property type="molecule type" value="Genomic_DNA"/>
</dbReference>
<dbReference type="Pfam" id="PF01546">
    <property type="entry name" value="Peptidase_M20"/>
    <property type="match status" value="1"/>
</dbReference>
<evidence type="ECO:0000256" key="2">
    <source>
        <dbReference type="ARBA" id="ARBA00006746"/>
    </source>
</evidence>
<dbReference type="GO" id="GO:0009014">
    <property type="term" value="F:succinyl-diaminopimelate desuccinylase activity"/>
    <property type="evidence" value="ECO:0007669"/>
    <property type="project" value="UniProtKB-UniRule"/>
</dbReference>
<dbReference type="InterPro" id="IPR002933">
    <property type="entry name" value="Peptidase_M20"/>
</dbReference>
<keyword evidence="10 15" id="KW-0220">Diaminopimelate biosynthesis</keyword>
<evidence type="ECO:0000256" key="6">
    <source>
        <dbReference type="ARBA" id="ARBA00022605"/>
    </source>
</evidence>
<evidence type="ECO:0000256" key="3">
    <source>
        <dbReference type="ARBA" id="ARBA00011738"/>
    </source>
</evidence>
<dbReference type="UniPathway" id="UPA00034">
    <property type="reaction ID" value="UER00021"/>
</dbReference>
<dbReference type="GO" id="GO:0050897">
    <property type="term" value="F:cobalt ion binding"/>
    <property type="evidence" value="ECO:0007669"/>
    <property type="project" value="UniProtKB-UniRule"/>
</dbReference>
<evidence type="ECO:0000256" key="13">
    <source>
        <dbReference type="ARBA" id="ARBA00031891"/>
    </source>
</evidence>
<evidence type="ECO:0000256" key="9">
    <source>
        <dbReference type="ARBA" id="ARBA00022833"/>
    </source>
</evidence>
<dbReference type="Pfam" id="PF07687">
    <property type="entry name" value="M20_dimer"/>
    <property type="match status" value="1"/>
</dbReference>
<feature type="binding site" evidence="15">
    <location>
        <position position="108"/>
    </location>
    <ligand>
        <name>Zn(2+)</name>
        <dbReference type="ChEBI" id="CHEBI:29105"/>
        <label>2</label>
    </ligand>
</feature>
<keyword evidence="12 15" id="KW-0170">Cobalt</keyword>
<dbReference type="AlphaFoldDB" id="A0A2A4YW29"/>
<protein>
    <recommendedName>
        <fullName evidence="5 15">Succinyl-diaminopimelate desuccinylase</fullName>
        <shortName evidence="15">SDAP desuccinylase</shortName>
        <ecNumber evidence="4 15">3.5.1.18</ecNumber>
    </recommendedName>
    <alternativeName>
        <fullName evidence="13 15">N-succinyl-LL-2,6-diaminoheptanedioate amidohydrolase</fullName>
    </alternativeName>
</protein>
<proteinExistence type="inferred from homology"/>
<organism evidence="17">
    <name type="scientific">OCS116 cluster bacterium</name>
    <dbReference type="NCBI Taxonomy" id="2030921"/>
    <lineage>
        <taxon>Bacteria</taxon>
        <taxon>Pseudomonadati</taxon>
        <taxon>Pseudomonadota</taxon>
        <taxon>Alphaproteobacteria</taxon>
        <taxon>OCS116 cluster</taxon>
    </lineage>
</organism>
<dbReference type="SUPFAM" id="SSF53187">
    <property type="entry name" value="Zn-dependent exopeptidases"/>
    <property type="match status" value="1"/>
</dbReference>
<comment type="subunit">
    <text evidence="3 15">Homodimer.</text>
</comment>
<accession>A0A2A4YW29</accession>
<feature type="active site" description="Proton acceptor" evidence="15">
    <location>
        <position position="142"/>
    </location>
</feature>
<feature type="binding site" evidence="15">
    <location>
        <position position="171"/>
    </location>
    <ligand>
        <name>Zn(2+)</name>
        <dbReference type="ChEBI" id="CHEBI:29105"/>
        <label>1</label>
    </ligand>
</feature>
<keyword evidence="6 15" id="KW-0028">Amino-acid biosynthesis</keyword>
<dbReference type="CDD" id="cd03891">
    <property type="entry name" value="M20_DapE_proteobac"/>
    <property type="match status" value="1"/>
</dbReference>
<keyword evidence="9 15" id="KW-0862">Zinc</keyword>
<dbReference type="Gene3D" id="3.40.630.10">
    <property type="entry name" value="Zn peptidases"/>
    <property type="match status" value="2"/>
</dbReference>
<feature type="binding site" evidence="15">
    <location>
        <position position="360"/>
    </location>
    <ligand>
        <name>Zn(2+)</name>
        <dbReference type="ChEBI" id="CHEBI:29105"/>
        <label>2</label>
    </ligand>
</feature>
<dbReference type="NCBIfam" id="TIGR01246">
    <property type="entry name" value="dapE_proteo"/>
    <property type="match status" value="1"/>
</dbReference>
<dbReference type="GO" id="GO:0009089">
    <property type="term" value="P:lysine biosynthetic process via diaminopimelate"/>
    <property type="evidence" value="ECO:0007669"/>
    <property type="project" value="UniProtKB-UniRule"/>
</dbReference>
<evidence type="ECO:0000256" key="1">
    <source>
        <dbReference type="ARBA" id="ARBA00005130"/>
    </source>
</evidence>
<feature type="binding site" evidence="15">
    <location>
        <position position="75"/>
    </location>
    <ligand>
        <name>Zn(2+)</name>
        <dbReference type="ChEBI" id="CHEBI:29105"/>
        <label>1</label>
    </ligand>
</feature>
<evidence type="ECO:0000256" key="14">
    <source>
        <dbReference type="ARBA" id="ARBA00051301"/>
    </source>
</evidence>
<feature type="binding site" evidence="15">
    <location>
        <position position="108"/>
    </location>
    <ligand>
        <name>Zn(2+)</name>
        <dbReference type="ChEBI" id="CHEBI:29105"/>
        <label>1</label>
    </ligand>
</feature>
<evidence type="ECO:0000256" key="15">
    <source>
        <dbReference type="HAMAP-Rule" id="MF_01690"/>
    </source>
</evidence>
<reference evidence="17" key="2">
    <citation type="journal article" date="2018" name="ISME J.">
        <title>A dynamic microbial community with high functional redundancy inhabits the cold, oxic subseafloor aquifer.</title>
        <authorList>
            <person name="Tully B.J."/>
            <person name="Wheat C.G."/>
            <person name="Glazer B.T."/>
            <person name="Huber J.A."/>
        </authorList>
    </citation>
    <scope>NUCLEOTIDE SEQUENCE</scope>
    <source>
        <strain evidence="17">NORP83</strain>
    </source>
</reference>
<comment type="function">
    <text evidence="15">Catalyzes the hydrolysis of N-succinyl-L,L-diaminopimelic acid (SDAP), forming succinate and LL-2,6-diaminopimelate (DAP), an intermediate involved in the bacterial biosynthesis of lysine and meso-diaminopimelic acid, an essential component of bacterial cell walls.</text>
</comment>
<dbReference type="GO" id="GO:0019877">
    <property type="term" value="P:diaminopimelate biosynthetic process"/>
    <property type="evidence" value="ECO:0007669"/>
    <property type="project" value="UniProtKB-UniRule"/>
</dbReference>
<evidence type="ECO:0000313" key="17">
    <source>
        <dbReference type="EMBL" id="PCI98954.1"/>
    </source>
</evidence>